<reference evidence="2" key="1">
    <citation type="journal article" date="2019" name="Plant Biotechnol. J.">
        <title>Genome sequencing of the Australian wild diploid species Gossypium australe highlights disease resistance and delayed gland morphogenesis.</title>
        <authorList>
            <person name="Cai Y."/>
            <person name="Cai X."/>
            <person name="Wang Q."/>
            <person name="Wang P."/>
            <person name="Zhang Y."/>
            <person name="Cai C."/>
            <person name="Xu Y."/>
            <person name="Wang K."/>
            <person name="Zhou Z."/>
            <person name="Wang C."/>
            <person name="Geng S."/>
            <person name="Li B."/>
            <person name="Dong Q."/>
            <person name="Hou Y."/>
            <person name="Wang H."/>
            <person name="Ai P."/>
            <person name="Liu Z."/>
            <person name="Yi F."/>
            <person name="Sun M."/>
            <person name="An G."/>
            <person name="Cheng J."/>
            <person name="Zhang Y."/>
            <person name="Shi Q."/>
            <person name="Xie Y."/>
            <person name="Shi X."/>
            <person name="Chang Y."/>
            <person name="Huang F."/>
            <person name="Chen Y."/>
            <person name="Hong S."/>
            <person name="Mi L."/>
            <person name="Sun Q."/>
            <person name="Zhang L."/>
            <person name="Zhou B."/>
            <person name="Peng R."/>
            <person name="Zhang X."/>
            <person name="Liu F."/>
        </authorList>
    </citation>
    <scope>NUCLEOTIDE SEQUENCE [LARGE SCALE GENOMIC DNA]</scope>
    <source>
        <strain evidence="2">cv. PA1801</strain>
    </source>
</reference>
<dbReference type="OrthoDB" id="682893at2759"/>
<organism evidence="1 2">
    <name type="scientific">Gossypium australe</name>
    <dbReference type="NCBI Taxonomy" id="47621"/>
    <lineage>
        <taxon>Eukaryota</taxon>
        <taxon>Viridiplantae</taxon>
        <taxon>Streptophyta</taxon>
        <taxon>Embryophyta</taxon>
        <taxon>Tracheophyta</taxon>
        <taxon>Spermatophyta</taxon>
        <taxon>Magnoliopsida</taxon>
        <taxon>eudicotyledons</taxon>
        <taxon>Gunneridae</taxon>
        <taxon>Pentapetalae</taxon>
        <taxon>rosids</taxon>
        <taxon>malvids</taxon>
        <taxon>Malvales</taxon>
        <taxon>Malvaceae</taxon>
        <taxon>Malvoideae</taxon>
        <taxon>Gossypium</taxon>
    </lineage>
</organism>
<sequence length="133" mass="15459">MATMVVVKHLGRNIGYTTLQNKIYNRWWSSMPFKLMDVEHGIVYPKVMGCIRIVFNRSAVDAPDFNPLYPFRNVVMTWIRFLGLLGFCIREILEEIGSLISKVAKLYYNIDSRSRGRFARIAVYVNLDKPLIP</sequence>
<dbReference type="EMBL" id="SMMG02000006">
    <property type="protein sequence ID" value="KAA3469087.1"/>
    <property type="molecule type" value="Genomic_DNA"/>
</dbReference>
<dbReference type="PANTHER" id="PTHR31286:SF173">
    <property type="entry name" value="DUF4283 DOMAIN-CONTAINING PROTEIN"/>
    <property type="match status" value="1"/>
</dbReference>
<dbReference type="InterPro" id="IPR040256">
    <property type="entry name" value="At4g02000-like"/>
</dbReference>
<dbReference type="AlphaFoldDB" id="A0A5B6VJ84"/>
<comment type="caution">
    <text evidence="1">The sequence shown here is derived from an EMBL/GenBank/DDBJ whole genome shotgun (WGS) entry which is preliminary data.</text>
</comment>
<dbReference type="PANTHER" id="PTHR31286">
    <property type="entry name" value="GLYCINE-RICH CELL WALL STRUCTURAL PROTEIN 1.8-LIKE"/>
    <property type="match status" value="1"/>
</dbReference>
<name>A0A5B6VJ84_9ROSI</name>
<proteinExistence type="predicted"/>
<accession>A0A5B6VJ84</accession>
<keyword evidence="1" id="KW-0808">Transferase</keyword>
<gene>
    <name evidence="1" type="ORF">EPI10_014915</name>
</gene>
<evidence type="ECO:0000313" key="2">
    <source>
        <dbReference type="Proteomes" id="UP000325315"/>
    </source>
</evidence>
<keyword evidence="2" id="KW-1185">Reference proteome</keyword>
<dbReference type="Proteomes" id="UP000325315">
    <property type="component" value="Unassembled WGS sequence"/>
</dbReference>
<keyword evidence="1" id="KW-0695">RNA-directed DNA polymerase</keyword>
<dbReference type="GO" id="GO:0003964">
    <property type="term" value="F:RNA-directed DNA polymerase activity"/>
    <property type="evidence" value="ECO:0007669"/>
    <property type="project" value="UniProtKB-KW"/>
</dbReference>
<evidence type="ECO:0000313" key="1">
    <source>
        <dbReference type="EMBL" id="KAA3469087.1"/>
    </source>
</evidence>
<keyword evidence="1" id="KW-0548">Nucleotidyltransferase</keyword>
<protein>
    <submittedName>
        <fullName evidence="1">Reverse transcriptase</fullName>
    </submittedName>
</protein>